<dbReference type="SMART" id="SM00860">
    <property type="entry name" value="SMI1_KNR4"/>
    <property type="match status" value="1"/>
</dbReference>
<feature type="domain" description="Knr4/Smi1-like" evidence="1">
    <location>
        <begin position="35"/>
        <end position="179"/>
    </location>
</feature>
<organism evidence="2 3">
    <name type="scientific">Cystobacter fuscus</name>
    <dbReference type="NCBI Taxonomy" id="43"/>
    <lineage>
        <taxon>Bacteria</taxon>
        <taxon>Pseudomonadati</taxon>
        <taxon>Myxococcota</taxon>
        <taxon>Myxococcia</taxon>
        <taxon>Myxococcales</taxon>
        <taxon>Cystobacterineae</taxon>
        <taxon>Archangiaceae</taxon>
        <taxon>Cystobacter</taxon>
    </lineage>
</organism>
<protein>
    <recommendedName>
        <fullName evidence="1">Knr4/Smi1-like domain-containing protein</fullName>
    </recommendedName>
</protein>
<name>A0A250JBC5_9BACT</name>
<evidence type="ECO:0000313" key="3">
    <source>
        <dbReference type="Proteomes" id="UP000217257"/>
    </source>
</evidence>
<dbReference type="EMBL" id="CP022098">
    <property type="protein sequence ID" value="ATB40883.1"/>
    <property type="molecule type" value="Genomic_DNA"/>
</dbReference>
<sequence>MSSTKVSENEVAGAVKRLEAFASEKEDMSLEFSKPLTATEVLALESKYELKLPPSYVHFLRTYGTFTVRYGGEELIGMERPDYLHAAAPDPSDAADGDDPDVEEAIKEALFFQRIDSDSVENFWCFNPRDRSPEGELGVVPYYHDETFALPQLLGGKKAKHFRDFSTHIVNVIDEFIETYGEA</sequence>
<evidence type="ECO:0000259" key="1">
    <source>
        <dbReference type="SMART" id="SM00860"/>
    </source>
</evidence>
<accession>A0A250JBC5</accession>
<dbReference type="Gene3D" id="3.40.1580.10">
    <property type="entry name" value="SMI1/KNR4-like"/>
    <property type="match status" value="1"/>
</dbReference>
<dbReference type="Pfam" id="PF09346">
    <property type="entry name" value="SMI1_KNR4"/>
    <property type="match status" value="1"/>
</dbReference>
<reference evidence="2 3" key="1">
    <citation type="submission" date="2017-06" db="EMBL/GenBank/DDBJ databases">
        <title>Sequencing and comparative analysis of myxobacterial genomes.</title>
        <authorList>
            <person name="Rupp O."/>
            <person name="Goesmann A."/>
            <person name="Sogaard-Andersen L."/>
        </authorList>
    </citation>
    <scope>NUCLEOTIDE SEQUENCE [LARGE SCALE GENOMIC DNA]</scope>
    <source>
        <strain evidence="2 3">DSM 52655</strain>
    </source>
</reference>
<proteinExistence type="predicted"/>
<gene>
    <name evidence="2" type="ORF">CYFUS_006345</name>
</gene>
<evidence type="ECO:0000313" key="2">
    <source>
        <dbReference type="EMBL" id="ATB40883.1"/>
    </source>
</evidence>
<dbReference type="SUPFAM" id="SSF160631">
    <property type="entry name" value="SMI1/KNR4-like"/>
    <property type="match status" value="1"/>
</dbReference>
<dbReference type="InterPro" id="IPR037883">
    <property type="entry name" value="Knr4/Smi1-like_sf"/>
</dbReference>
<dbReference type="Proteomes" id="UP000217257">
    <property type="component" value="Chromosome"/>
</dbReference>
<dbReference type="InterPro" id="IPR018958">
    <property type="entry name" value="Knr4/Smi1-like_dom"/>
</dbReference>
<dbReference type="KEGG" id="cfus:CYFUS_006345"/>
<dbReference type="AlphaFoldDB" id="A0A250JBC5"/>
<dbReference type="RefSeq" id="WP_095988684.1">
    <property type="nucleotide sequence ID" value="NZ_CP022098.1"/>
</dbReference>